<dbReference type="CDD" id="cd16345">
    <property type="entry name" value="LMWP_ArsC"/>
    <property type="match status" value="1"/>
</dbReference>
<name>W5VJV6_9BACT</name>
<accession>W5VJV6</accession>
<evidence type="ECO:0000256" key="1">
    <source>
        <dbReference type="ARBA" id="ARBA00022849"/>
    </source>
</evidence>
<organism evidence="3">
    <name type="scientific">uncultured bacterium pAB4</name>
    <dbReference type="NCBI Taxonomy" id="1444979"/>
    <lineage>
        <taxon>Bacteria</taxon>
        <taxon>environmental samples</taxon>
    </lineage>
</organism>
<reference evidence="3" key="1">
    <citation type="submission" date="2013-10" db="EMBL/GenBank/DDBJ databases">
        <title>Metagenomics Reveals New Arsenic Resistance Genes.</title>
        <authorList>
            <person name="Sharma R."/>
        </authorList>
    </citation>
    <scope>NUCLEOTIDE SEQUENCE</scope>
</reference>
<dbReference type="AlphaFoldDB" id="W5VJV6"/>
<dbReference type="EMBL" id="KF733648">
    <property type="protein sequence ID" value="AHH81871.1"/>
    <property type="molecule type" value="Genomic_DNA"/>
</dbReference>
<feature type="domain" description="Phosphotyrosine protein phosphatase I" evidence="2">
    <location>
        <begin position="2"/>
        <end position="138"/>
    </location>
</feature>
<dbReference type="Gene3D" id="3.40.50.2300">
    <property type="match status" value="1"/>
</dbReference>
<dbReference type="Pfam" id="PF01451">
    <property type="entry name" value="LMWPc"/>
    <property type="match status" value="1"/>
</dbReference>
<dbReference type="PANTHER" id="PTHR43428">
    <property type="entry name" value="ARSENATE REDUCTASE"/>
    <property type="match status" value="1"/>
</dbReference>
<dbReference type="InterPro" id="IPR036196">
    <property type="entry name" value="Ptyr_pPase_sf"/>
</dbReference>
<keyword evidence="1" id="KW-0059">Arsenical resistance</keyword>
<proteinExistence type="predicted"/>
<dbReference type="SUPFAM" id="SSF52788">
    <property type="entry name" value="Phosphotyrosine protein phosphatases I"/>
    <property type="match status" value="1"/>
</dbReference>
<dbReference type="InterPro" id="IPR023485">
    <property type="entry name" value="Ptyr_pPase"/>
</dbReference>
<sequence>MIKVLFVCVHNAARSQMAEAYLNALGKGYFQAESAGLEPGVLNLDVVKVMAEDDYDLKDNLTKSVFDFYREGKRYHYVIKVCDAINGQKCPIFPSTIETLEWNHEDPASFKGEEVERLDAARKIRDEIRANVQSFVDTYLLSEVRGKVSDLQWIPTQEPIGFRLSSQLLNIDARNRAEIIGVSRAWLEDKSYTNQAAWIEALMNLLWLEFGPAMLRKIDQSEFTQTQLMGWMRTFYKRAGLKPTIPMDIRQFEALLHAHYEANQSHVQLMAH</sequence>
<evidence type="ECO:0000313" key="3">
    <source>
        <dbReference type="EMBL" id="AHH81871.1"/>
    </source>
</evidence>
<evidence type="ECO:0000259" key="2">
    <source>
        <dbReference type="SMART" id="SM00226"/>
    </source>
</evidence>
<dbReference type="SMART" id="SM00226">
    <property type="entry name" value="LMWPc"/>
    <property type="match status" value="1"/>
</dbReference>
<dbReference type="GO" id="GO:0046685">
    <property type="term" value="P:response to arsenic-containing substance"/>
    <property type="evidence" value="ECO:0007669"/>
    <property type="project" value="UniProtKB-KW"/>
</dbReference>
<dbReference type="PANTHER" id="PTHR43428:SF1">
    <property type="entry name" value="ARSENATE REDUCTASE"/>
    <property type="match status" value="1"/>
</dbReference>
<protein>
    <submittedName>
        <fullName evidence="3">Protein tyrosine phosphatase</fullName>
    </submittedName>
</protein>